<dbReference type="InterPro" id="IPR017900">
    <property type="entry name" value="4Fe4S_Fe_S_CS"/>
</dbReference>
<proteinExistence type="predicted"/>
<gene>
    <name evidence="5" type="ORF">EDC14_103251</name>
</gene>
<dbReference type="CDD" id="cd19100">
    <property type="entry name" value="AKR_unchar"/>
    <property type="match status" value="1"/>
</dbReference>
<name>A0A4R1R897_HYDET</name>
<dbReference type="Pfam" id="PF00248">
    <property type="entry name" value="Aldo_ket_red"/>
    <property type="match status" value="1"/>
</dbReference>
<dbReference type="PANTHER" id="PTHR43312">
    <property type="entry name" value="D-THREO-ALDOSE 1-DEHYDROGENASE"/>
    <property type="match status" value="1"/>
</dbReference>
<dbReference type="GO" id="GO:0051536">
    <property type="term" value="F:iron-sulfur cluster binding"/>
    <property type="evidence" value="ECO:0007669"/>
    <property type="project" value="UniProtKB-KW"/>
</dbReference>
<keyword evidence="6" id="KW-1185">Reference proteome</keyword>
<dbReference type="PROSITE" id="PS51379">
    <property type="entry name" value="4FE4S_FER_2"/>
    <property type="match status" value="1"/>
</dbReference>
<dbReference type="PANTHER" id="PTHR43312:SF1">
    <property type="entry name" value="NADP-DEPENDENT OXIDOREDUCTASE DOMAIN-CONTAINING PROTEIN"/>
    <property type="match status" value="1"/>
</dbReference>
<dbReference type="PROSITE" id="PS00198">
    <property type="entry name" value="4FE4S_FER_1"/>
    <property type="match status" value="1"/>
</dbReference>
<dbReference type="InterPro" id="IPR036812">
    <property type="entry name" value="NAD(P)_OxRdtase_dom_sf"/>
</dbReference>
<dbReference type="SUPFAM" id="SSF51430">
    <property type="entry name" value="NAD(P)-linked oxidoreductase"/>
    <property type="match status" value="1"/>
</dbReference>
<evidence type="ECO:0000313" key="6">
    <source>
        <dbReference type="Proteomes" id="UP000295008"/>
    </source>
</evidence>
<dbReference type="Proteomes" id="UP000295008">
    <property type="component" value="Unassembled WGS sequence"/>
</dbReference>
<evidence type="ECO:0000313" key="5">
    <source>
        <dbReference type="EMBL" id="TCL61818.1"/>
    </source>
</evidence>
<sequence>MDYRRLGKTDLRVSVIGLGTEFIWHEPREVVTEVVHEALDHGINYFDLWMPSPEIRDYFGQAVQGRRKQALIAGHLGSTLKDGQYFRTRDLRRSEEHIHDLLTRLQTDYLDVLMLHYIDDDADYRTVFESGAFYELALRLKREGKARYIGMSSHRVPAARQAVASGLIDVLMFPMNPAFDALSADLQLEAYWDVKSYPGQSERFALQPERKALYQLCEQQEVALVAMKPFAGGWLLNGKMKRFHLTPLQCLNYSLSQPGVCTVVPGCKDVTELRQALEFLDADAAAKDFSTLRQSYSDDFQGVCMYCNHCLPCPVKIDIAATTRLADSAQQGVTDAIRADYQALAVKASACRQCGSCMKRCPFGVGVIANMQRAVALFGS</sequence>
<reference evidence="5 6" key="1">
    <citation type="submission" date="2019-03" db="EMBL/GenBank/DDBJ databases">
        <title>Genomic Encyclopedia of Type Strains, Phase IV (KMG-IV): sequencing the most valuable type-strain genomes for metagenomic binning, comparative biology and taxonomic classification.</title>
        <authorList>
            <person name="Goeker M."/>
        </authorList>
    </citation>
    <scope>NUCLEOTIDE SEQUENCE [LARGE SCALE GENOMIC DNA]</scope>
    <source>
        <strain evidence="5 6">LX-B</strain>
    </source>
</reference>
<keyword evidence="1" id="KW-0479">Metal-binding</keyword>
<dbReference type="InterPro" id="IPR017896">
    <property type="entry name" value="4Fe4S_Fe-S-bd"/>
</dbReference>
<dbReference type="GO" id="GO:0046872">
    <property type="term" value="F:metal ion binding"/>
    <property type="evidence" value="ECO:0007669"/>
    <property type="project" value="UniProtKB-KW"/>
</dbReference>
<keyword evidence="3" id="KW-0411">Iron-sulfur</keyword>
<dbReference type="InterPro" id="IPR053135">
    <property type="entry name" value="AKR2_Oxidoreductase"/>
</dbReference>
<evidence type="ECO:0000259" key="4">
    <source>
        <dbReference type="PROSITE" id="PS51379"/>
    </source>
</evidence>
<dbReference type="InterPro" id="IPR023210">
    <property type="entry name" value="NADP_OxRdtase_dom"/>
</dbReference>
<dbReference type="EMBL" id="SLUN01000032">
    <property type="protein sequence ID" value="TCL61818.1"/>
    <property type="molecule type" value="Genomic_DNA"/>
</dbReference>
<feature type="domain" description="4Fe-4S ferredoxin-type" evidence="4">
    <location>
        <begin position="342"/>
        <end position="371"/>
    </location>
</feature>
<evidence type="ECO:0000256" key="3">
    <source>
        <dbReference type="ARBA" id="ARBA00023014"/>
    </source>
</evidence>
<evidence type="ECO:0000256" key="1">
    <source>
        <dbReference type="ARBA" id="ARBA00022723"/>
    </source>
</evidence>
<protein>
    <recommendedName>
        <fullName evidence="4">4Fe-4S ferredoxin-type domain-containing protein</fullName>
    </recommendedName>
</protein>
<dbReference type="RefSeq" id="WP_165908181.1">
    <property type="nucleotide sequence ID" value="NZ_SLUN01000032.1"/>
</dbReference>
<keyword evidence="2" id="KW-0408">Iron</keyword>
<dbReference type="SUPFAM" id="SSF46548">
    <property type="entry name" value="alpha-helical ferredoxin"/>
    <property type="match status" value="1"/>
</dbReference>
<evidence type="ECO:0000256" key="2">
    <source>
        <dbReference type="ARBA" id="ARBA00023004"/>
    </source>
</evidence>
<organism evidence="5 6">
    <name type="scientific">Hydrogenispora ethanolica</name>
    <dbReference type="NCBI Taxonomy" id="1082276"/>
    <lineage>
        <taxon>Bacteria</taxon>
        <taxon>Bacillati</taxon>
        <taxon>Bacillota</taxon>
        <taxon>Hydrogenispora</taxon>
    </lineage>
</organism>
<dbReference type="Gene3D" id="3.20.20.100">
    <property type="entry name" value="NADP-dependent oxidoreductase domain"/>
    <property type="match status" value="1"/>
</dbReference>
<comment type="caution">
    <text evidence="5">The sequence shown here is derived from an EMBL/GenBank/DDBJ whole genome shotgun (WGS) entry which is preliminary data.</text>
</comment>
<dbReference type="AlphaFoldDB" id="A0A4R1R897"/>
<accession>A0A4R1R897</accession>